<reference evidence="15" key="1">
    <citation type="submission" date="2022-07" db="EMBL/GenBank/DDBJ databases">
        <title>Taxonomic analysis of Microcella humidisoli nov. sp., isolated from riverside soil.</title>
        <authorList>
            <person name="Molina K.M."/>
            <person name="Kim S.B."/>
        </authorList>
    </citation>
    <scope>NUCLEOTIDE SEQUENCE</scope>
    <source>
        <strain evidence="15">MMS21-STM10</strain>
    </source>
</reference>
<evidence type="ECO:0000256" key="10">
    <source>
        <dbReference type="ARBA" id="ARBA00048205"/>
    </source>
</evidence>
<dbReference type="GO" id="GO:0016491">
    <property type="term" value="F:oxidoreductase activity"/>
    <property type="evidence" value="ECO:0007669"/>
    <property type="project" value="UniProtKB-KW"/>
</dbReference>
<dbReference type="InterPro" id="IPR013785">
    <property type="entry name" value="Aldolase_TIM"/>
</dbReference>
<evidence type="ECO:0000256" key="11">
    <source>
        <dbReference type="ARBA" id="ARBA00048802"/>
    </source>
</evidence>
<evidence type="ECO:0000256" key="6">
    <source>
        <dbReference type="ARBA" id="ARBA00022694"/>
    </source>
</evidence>
<keyword evidence="9 12" id="KW-0560">Oxidoreductase</keyword>
<accession>A0ABY5FWN3</accession>
<dbReference type="InterPro" id="IPR024036">
    <property type="entry name" value="tRNA-dHydroUridine_Synthase_C"/>
</dbReference>
<evidence type="ECO:0000256" key="12">
    <source>
        <dbReference type="PIRNR" id="PIRNR006621"/>
    </source>
</evidence>
<keyword evidence="5 12" id="KW-0288">FMN</keyword>
<proteinExistence type="inferred from homology"/>
<evidence type="ECO:0000256" key="5">
    <source>
        <dbReference type="ARBA" id="ARBA00022643"/>
    </source>
</evidence>
<evidence type="ECO:0000256" key="3">
    <source>
        <dbReference type="ARBA" id="ARBA00022555"/>
    </source>
</evidence>
<keyword evidence="4 12" id="KW-0285">Flavoprotein</keyword>
<comment type="catalytic activity">
    <reaction evidence="11">
        <text>a 5,6-dihydrouridine in tRNA + NAD(+) = a uridine in tRNA + NADH + H(+)</text>
        <dbReference type="Rhea" id="RHEA:54452"/>
        <dbReference type="Rhea" id="RHEA-COMP:13339"/>
        <dbReference type="Rhea" id="RHEA-COMP:13887"/>
        <dbReference type="ChEBI" id="CHEBI:15378"/>
        <dbReference type="ChEBI" id="CHEBI:57540"/>
        <dbReference type="ChEBI" id="CHEBI:57945"/>
        <dbReference type="ChEBI" id="CHEBI:65315"/>
        <dbReference type="ChEBI" id="CHEBI:74443"/>
    </reaction>
</comment>
<feature type="compositionally biased region" description="Low complexity" evidence="13">
    <location>
        <begin position="341"/>
        <end position="352"/>
    </location>
</feature>
<evidence type="ECO:0000256" key="8">
    <source>
        <dbReference type="ARBA" id="ARBA00022884"/>
    </source>
</evidence>
<dbReference type="PROSITE" id="PS01136">
    <property type="entry name" value="UPF0034"/>
    <property type="match status" value="1"/>
</dbReference>
<comment type="catalytic activity">
    <reaction evidence="10">
        <text>a 5,6-dihydrouridine in tRNA + NADP(+) = a uridine in tRNA + NADPH + H(+)</text>
        <dbReference type="Rhea" id="RHEA:23624"/>
        <dbReference type="Rhea" id="RHEA-COMP:13339"/>
        <dbReference type="Rhea" id="RHEA-COMP:13887"/>
        <dbReference type="ChEBI" id="CHEBI:15378"/>
        <dbReference type="ChEBI" id="CHEBI:57783"/>
        <dbReference type="ChEBI" id="CHEBI:58349"/>
        <dbReference type="ChEBI" id="CHEBI:65315"/>
        <dbReference type="ChEBI" id="CHEBI:74443"/>
    </reaction>
</comment>
<keyword evidence="3" id="KW-0820">tRNA-binding</keyword>
<keyword evidence="7" id="KW-0521">NADP</keyword>
<dbReference type="EMBL" id="CP101497">
    <property type="protein sequence ID" value="UTT62478.1"/>
    <property type="molecule type" value="Genomic_DNA"/>
</dbReference>
<dbReference type="Gene3D" id="1.10.1200.80">
    <property type="entry name" value="Putative flavin oxidoreducatase, domain 2"/>
    <property type="match status" value="1"/>
</dbReference>
<evidence type="ECO:0000256" key="9">
    <source>
        <dbReference type="ARBA" id="ARBA00023002"/>
    </source>
</evidence>
<evidence type="ECO:0000259" key="14">
    <source>
        <dbReference type="Pfam" id="PF01207"/>
    </source>
</evidence>
<evidence type="ECO:0000256" key="2">
    <source>
        <dbReference type="ARBA" id="ARBA00002790"/>
    </source>
</evidence>
<dbReference type="NCBIfam" id="TIGR00737">
    <property type="entry name" value="nifR3_yhdG"/>
    <property type="match status" value="1"/>
</dbReference>
<organism evidence="15 16">
    <name type="scientific">Microcella humidisoli</name>
    <dbReference type="NCBI Taxonomy" id="2963406"/>
    <lineage>
        <taxon>Bacteria</taxon>
        <taxon>Bacillati</taxon>
        <taxon>Actinomycetota</taxon>
        <taxon>Actinomycetes</taxon>
        <taxon>Micrococcales</taxon>
        <taxon>Microbacteriaceae</taxon>
        <taxon>Microcella</taxon>
    </lineage>
</organism>
<dbReference type="Gene3D" id="3.20.20.70">
    <property type="entry name" value="Aldolase class I"/>
    <property type="match status" value="1"/>
</dbReference>
<keyword evidence="6 12" id="KW-0819">tRNA processing</keyword>
<evidence type="ECO:0000256" key="7">
    <source>
        <dbReference type="ARBA" id="ARBA00022857"/>
    </source>
</evidence>
<dbReference type="RefSeq" id="WP_255159621.1">
    <property type="nucleotide sequence ID" value="NZ_CP101497.1"/>
</dbReference>
<feature type="region of interest" description="Disordered" evidence="13">
    <location>
        <begin position="334"/>
        <end position="362"/>
    </location>
</feature>
<dbReference type="InterPro" id="IPR004652">
    <property type="entry name" value="DusB-like"/>
</dbReference>
<keyword evidence="16" id="KW-1185">Reference proteome</keyword>
<dbReference type="CDD" id="cd02801">
    <property type="entry name" value="DUS_like_FMN"/>
    <property type="match status" value="1"/>
</dbReference>
<comment type="cofactor">
    <cofactor evidence="1 12">
        <name>FMN</name>
        <dbReference type="ChEBI" id="CHEBI:58210"/>
    </cofactor>
</comment>
<protein>
    <recommendedName>
        <fullName evidence="12">tRNA-dihydrouridine synthase</fullName>
        <ecNumber evidence="12">1.3.1.-</ecNumber>
    </recommendedName>
</protein>
<gene>
    <name evidence="15" type="primary">dusB</name>
    <name evidence="15" type="ORF">NNL39_12630</name>
</gene>
<keyword evidence="8" id="KW-0694">RNA-binding</keyword>
<dbReference type="InterPro" id="IPR035587">
    <property type="entry name" value="DUS-like_FMN-bd"/>
</dbReference>
<evidence type="ECO:0000256" key="4">
    <source>
        <dbReference type="ARBA" id="ARBA00022630"/>
    </source>
</evidence>
<evidence type="ECO:0000313" key="15">
    <source>
        <dbReference type="EMBL" id="UTT62478.1"/>
    </source>
</evidence>
<sequence length="387" mass="41337">MSTATLPAPAAKPLSIGPIPLSVPVVLAPMAGITNTAFRRLCREYGAGLYVSEMITSRALVERTPESLRLITHHESETVRSIQLYSVDPTTAGEAAAFLAGEGLADHIDMNFGCPVPKVTKKGGGAALPWKLNHFRRIVEATVKAAGDIPVTVKMRKGIDADHLTYLEAAKAAEGAGVAAVALHARTAADFYSGNADWDAIGTLKETITSIPVLGNGDIWSAQDALRMVEQSGCDGIVVGRGCLGRPWLFGDLSAAFRGEEHKAMPGLGEVADAFRRHAELLVEFFDDEAKACRDIRKHVAWYFKGYAVGGELRARLAAVESLQHMDDLLGELDRDAPYPGEAAEGQRGRAGTPKKPALPDRWLESRELTGASRAEVTAAELHHSGG</sequence>
<comment type="similarity">
    <text evidence="12">Belongs to the dus family.</text>
</comment>
<dbReference type="InterPro" id="IPR018517">
    <property type="entry name" value="tRNA_hU_synthase_CS"/>
</dbReference>
<evidence type="ECO:0000313" key="16">
    <source>
        <dbReference type="Proteomes" id="UP001060039"/>
    </source>
</evidence>
<dbReference type="PANTHER" id="PTHR45846">
    <property type="entry name" value="TRNA-DIHYDROURIDINE(47) SYNTHASE [NAD(P)(+)]-LIKE"/>
    <property type="match status" value="1"/>
</dbReference>
<dbReference type="Pfam" id="PF01207">
    <property type="entry name" value="Dus"/>
    <property type="match status" value="1"/>
</dbReference>
<dbReference type="InterPro" id="IPR001269">
    <property type="entry name" value="DUS_fam"/>
</dbReference>
<dbReference type="PANTHER" id="PTHR45846:SF1">
    <property type="entry name" value="TRNA-DIHYDROURIDINE(47) SYNTHASE [NAD(P)(+)]-LIKE"/>
    <property type="match status" value="1"/>
</dbReference>
<name>A0ABY5FWN3_9MICO</name>
<dbReference type="EC" id="1.3.1.-" evidence="12"/>
<dbReference type="Proteomes" id="UP001060039">
    <property type="component" value="Chromosome"/>
</dbReference>
<feature type="domain" description="DUS-like FMN-binding" evidence="14">
    <location>
        <begin position="27"/>
        <end position="327"/>
    </location>
</feature>
<evidence type="ECO:0000256" key="13">
    <source>
        <dbReference type="SAM" id="MobiDB-lite"/>
    </source>
</evidence>
<dbReference type="SUPFAM" id="SSF51395">
    <property type="entry name" value="FMN-linked oxidoreductases"/>
    <property type="match status" value="1"/>
</dbReference>
<evidence type="ECO:0000256" key="1">
    <source>
        <dbReference type="ARBA" id="ARBA00001917"/>
    </source>
</evidence>
<comment type="function">
    <text evidence="2 12">Catalyzes the synthesis of 5,6-dihydrouridine (D), a modified base found in the D-loop of most tRNAs, via the reduction of the C5-C6 double bond in target uridines.</text>
</comment>
<dbReference type="PIRSF" id="PIRSF006621">
    <property type="entry name" value="Dus"/>
    <property type="match status" value="1"/>
</dbReference>